<dbReference type="EMBL" id="RQTK01000355">
    <property type="protein sequence ID" value="RUS81109.1"/>
    <property type="molecule type" value="Genomic_DNA"/>
</dbReference>
<evidence type="ECO:0000313" key="1">
    <source>
        <dbReference type="EMBL" id="RUS81109.1"/>
    </source>
</evidence>
<dbReference type="Proteomes" id="UP000271974">
    <property type="component" value="Unassembled WGS sequence"/>
</dbReference>
<reference evidence="1 2" key="1">
    <citation type="submission" date="2019-01" db="EMBL/GenBank/DDBJ databases">
        <title>A draft genome assembly of the solar-powered sea slug Elysia chlorotica.</title>
        <authorList>
            <person name="Cai H."/>
            <person name="Li Q."/>
            <person name="Fang X."/>
            <person name="Li J."/>
            <person name="Curtis N.E."/>
            <person name="Altenburger A."/>
            <person name="Shibata T."/>
            <person name="Feng M."/>
            <person name="Maeda T."/>
            <person name="Schwartz J.A."/>
            <person name="Shigenobu S."/>
            <person name="Lundholm N."/>
            <person name="Nishiyama T."/>
            <person name="Yang H."/>
            <person name="Hasebe M."/>
            <person name="Li S."/>
            <person name="Pierce S.K."/>
            <person name="Wang J."/>
        </authorList>
    </citation>
    <scope>NUCLEOTIDE SEQUENCE [LARGE SCALE GENOMIC DNA]</scope>
    <source>
        <strain evidence="1">EC2010</strain>
        <tissue evidence="1">Whole organism of an adult</tissue>
    </source>
</reference>
<dbReference type="AlphaFoldDB" id="A0A433THU9"/>
<name>A0A433THU9_ELYCH</name>
<accession>A0A433THU9</accession>
<gene>
    <name evidence="1" type="ORF">EGW08_011149</name>
</gene>
<sequence>MIIFHDVLGFANQVFFPLELFCDLNVRFVVYRKGHIRFFIFLLLVWANNFRICFDHYESWCYINHISCKNLHKLFFLCKYYSVIFSYLIQRPNSKRQKTNKKKRQQHLT</sequence>
<comment type="caution">
    <text evidence="1">The sequence shown here is derived from an EMBL/GenBank/DDBJ whole genome shotgun (WGS) entry which is preliminary data.</text>
</comment>
<protein>
    <submittedName>
        <fullName evidence="1">Uncharacterized protein</fullName>
    </submittedName>
</protein>
<proteinExistence type="predicted"/>
<evidence type="ECO:0000313" key="2">
    <source>
        <dbReference type="Proteomes" id="UP000271974"/>
    </source>
</evidence>
<organism evidence="1 2">
    <name type="scientific">Elysia chlorotica</name>
    <name type="common">Eastern emerald elysia</name>
    <name type="synonym">Sea slug</name>
    <dbReference type="NCBI Taxonomy" id="188477"/>
    <lineage>
        <taxon>Eukaryota</taxon>
        <taxon>Metazoa</taxon>
        <taxon>Spiralia</taxon>
        <taxon>Lophotrochozoa</taxon>
        <taxon>Mollusca</taxon>
        <taxon>Gastropoda</taxon>
        <taxon>Heterobranchia</taxon>
        <taxon>Euthyneura</taxon>
        <taxon>Panpulmonata</taxon>
        <taxon>Sacoglossa</taxon>
        <taxon>Placobranchoidea</taxon>
        <taxon>Plakobranchidae</taxon>
        <taxon>Elysia</taxon>
    </lineage>
</organism>
<keyword evidence="2" id="KW-1185">Reference proteome</keyword>